<sequence>ARAGEPVRVRAGGAVGATAGRPGTTPRVLVVADTDSYLKWGAALATSAPGPAELVLLRTPLLPSAVQVRSALAGTRWEGRQPPVVSAARLRRRVRELAPDVVVLALVGPLVDLVARACVPGGRAERPIVLSGLPGIAVPTSALALHHRRRADVLVVHSRREQRDALALLEPAGARTTALLQRLPFLPQLPEGAPEALGPPPGGPGRRAVLYAPQALAPRTDAERASVLAALADLAAARPELDVVVKVRGERLDEQTHRDRTDYRRLAPGAGGDGRVRVAAGPLGEHLRGAAGLVTVGSTASLEAVAAGVPVLVLEDFGVGPEQFNEVFRGSGVLGTLDDLRAGRFLSPRADWLEDNYFHRGQPDLWSRLPGADRRARPPVPLAVAPRGTAVLAALEVLLPPAVHRALRRSALGALAAVRQRRGTWASKTSRSEAA</sequence>
<dbReference type="EMBL" id="JABEMA010000232">
    <property type="protein sequence ID" value="NNH23975.1"/>
    <property type="molecule type" value="Genomic_DNA"/>
</dbReference>
<proteinExistence type="predicted"/>
<gene>
    <name evidence="1" type="ORF">HLB09_12925</name>
</gene>
<keyword evidence="2" id="KW-1185">Reference proteome</keyword>
<name>A0A849BR35_9ACTN</name>
<reference evidence="1 2" key="1">
    <citation type="submission" date="2020-05" db="EMBL/GenBank/DDBJ databases">
        <title>MicrobeNet Type strains.</title>
        <authorList>
            <person name="Nicholson A.C."/>
        </authorList>
    </citation>
    <scope>NUCLEOTIDE SEQUENCE [LARGE SCALE GENOMIC DNA]</scope>
    <source>
        <strain evidence="1 2">JCM 14547</strain>
    </source>
</reference>
<evidence type="ECO:0008006" key="3">
    <source>
        <dbReference type="Google" id="ProtNLM"/>
    </source>
</evidence>
<organism evidence="1 2">
    <name type="scientific">Pseudokineococcus marinus</name>
    <dbReference type="NCBI Taxonomy" id="351215"/>
    <lineage>
        <taxon>Bacteria</taxon>
        <taxon>Bacillati</taxon>
        <taxon>Actinomycetota</taxon>
        <taxon>Actinomycetes</taxon>
        <taxon>Kineosporiales</taxon>
        <taxon>Kineosporiaceae</taxon>
        <taxon>Pseudokineococcus</taxon>
    </lineage>
</organism>
<dbReference type="Pfam" id="PF20471">
    <property type="entry name" value="DUF6716"/>
    <property type="match status" value="1"/>
</dbReference>
<dbReference type="RefSeq" id="WP_171203756.1">
    <property type="nucleotide sequence ID" value="NZ_JABEMA010000232.1"/>
</dbReference>
<dbReference type="SUPFAM" id="SSF53756">
    <property type="entry name" value="UDP-Glycosyltransferase/glycogen phosphorylase"/>
    <property type="match status" value="1"/>
</dbReference>
<comment type="caution">
    <text evidence="1">The sequence shown here is derived from an EMBL/GenBank/DDBJ whole genome shotgun (WGS) entry which is preliminary data.</text>
</comment>
<dbReference type="InterPro" id="IPR046561">
    <property type="entry name" value="DUF6716"/>
</dbReference>
<feature type="non-terminal residue" evidence="1">
    <location>
        <position position="1"/>
    </location>
</feature>
<evidence type="ECO:0000313" key="1">
    <source>
        <dbReference type="EMBL" id="NNH23975.1"/>
    </source>
</evidence>
<protein>
    <recommendedName>
        <fullName evidence="3">DUF354 domain-containing protein</fullName>
    </recommendedName>
</protein>
<dbReference type="Proteomes" id="UP000555552">
    <property type="component" value="Unassembled WGS sequence"/>
</dbReference>
<accession>A0A849BR35</accession>
<evidence type="ECO:0000313" key="2">
    <source>
        <dbReference type="Proteomes" id="UP000555552"/>
    </source>
</evidence>
<dbReference type="AlphaFoldDB" id="A0A849BR35"/>